<dbReference type="EMBL" id="QUSX01000006">
    <property type="protein sequence ID" value="RRQ47417.1"/>
    <property type="molecule type" value="Genomic_DNA"/>
</dbReference>
<dbReference type="Gene3D" id="3.90.1150.10">
    <property type="entry name" value="Aspartate Aminotransferase, domain 1"/>
    <property type="match status" value="1"/>
</dbReference>
<dbReference type="Proteomes" id="UP000286990">
    <property type="component" value="Unassembled WGS sequence"/>
</dbReference>
<dbReference type="OrthoDB" id="513408at2"/>
<dbReference type="InterPro" id="IPR000192">
    <property type="entry name" value="Aminotrans_V_dom"/>
</dbReference>
<keyword evidence="1" id="KW-0663">Pyridoxal phosphate</keyword>
<evidence type="ECO:0000313" key="3">
    <source>
        <dbReference type="EMBL" id="RRQ47417.1"/>
    </source>
</evidence>
<dbReference type="PANTHER" id="PTHR43586:SF15">
    <property type="entry name" value="BLR3095 PROTEIN"/>
    <property type="match status" value="1"/>
</dbReference>
<dbReference type="SUPFAM" id="SSF53383">
    <property type="entry name" value="PLP-dependent transferases"/>
    <property type="match status" value="1"/>
</dbReference>
<dbReference type="PANTHER" id="PTHR43586">
    <property type="entry name" value="CYSTEINE DESULFURASE"/>
    <property type="match status" value="1"/>
</dbReference>
<dbReference type="Pfam" id="PF00266">
    <property type="entry name" value="Aminotran_5"/>
    <property type="match status" value="1"/>
</dbReference>
<evidence type="ECO:0000313" key="4">
    <source>
        <dbReference type="Proteomes" id="UP000286990"/>
    </source>
</evidence>
<gene>
    <name evidence="3" type="ORF">DZC72_17630</name>
</gene>
<dbReference type="AlphaFoldDB" id="A0A426REK6"/>
<evidence type="ECO:0000259" key="2">
    <source>
        <dbReference type="Pfam" id="PF00266"/>
    </source>
</evidence>
<name>A0A426REK6_9FLAO</name>
<organism evidence="3 4">
    <name type="scientific">Maribacter algicola</name>
    <dbReference type="NCBI Taxonomy" id="2498892"/>
    <lineage>
        <taxon>Bacteria</taxon>
        <taxon>Pseudomonadati</taxon>
        <taxon>Bacteroidota</taxon>
        <taxon>Flavobacteriia</taxon>
        <taxon>Flavobacteriales</taxon>
        <taxon>Flavobacteriaceae</taxon>
        <taxon>Maribacter</taxon>
    </lineage>
</organism>
<keyword evidence="3" id="KW-0808">Transferase</keyword>
<protein>
    <submittedName>
        <fullName evidence="3">Aminotransferase class V-fold PLP-dependent enzyme</fullName>
    </submittedName>
</protein>
<dbReference type="InterPro" id="IPR015422">
    <property type="entry name" value="PyrdxlP-dep_Trfase_small"/>
</dbReference>
<reference evidence="4" key="1">
    <citation type="submission" date="2018-08" db="EMBL/GenBank/DDBJ databases">
        <authorList>
            <person name="Khan S.A."/>
            <person name="J S.E."/>
        </authorList>
    </citation>
    <scope>NUCLEOTIDE SEQUENCE [LARGE SCALE GENOMIC DNA]</scope>
    <source>
        <strain evidence="4">PoM-212</strain>
    </source>
</reference>
<sequence length="361" mass="40933">MDKIKREFPILRKCTYLNTAVFGPLYDALIDWRQEHDLDALLHGSDMWDQTLKTLSDTREKIGHFFNCNAENVSLVYNFSLGMNLLLEGLQSKKNVLLLENDYPSVNWPFESRKFKCTTLGLTTDLEERVEEAVKKNNIDVFAFSIVQWLDGFLIDLEFIKRLKRANPDLLIIADGTQFCGAMSFDFKTSGIDVLGVSGYKWLLSGYGNGFMLFADNLENELKVPATGFNAANGNFGNKETMALAKKMEPGHLSSLNFGSLKFSLDFLDSIGLDRINQQNLNLSKKVKESLGSMGLLQEHVVARDFHSTIFNIKGDEKLFNTLLNNDIMCSMRGEGIRISFHFYNGIDDLEHLMKVLKTKS</sequence>
<dbReference type="GO" id="GO:0008483">
    <property type="term" value="F:transaminase activity"/>
    <property type="evidence" value="ECO:0007669"/>
    <property type="project" value="UniProtKB-KW"/>
</dbReference>
<dbReference type="InterPro" id="IPR015424">
    <property type="entry name" value="PyrdxlP-dep_Trfase"/>
</dbReference>
<accession>A0A426REK6</accession>
<dbReference type="Gene3D" id="3.40.640.10">
    <property type="entry name" value="Type I PLP-dependent aspartate aminotransferase-like (Major domain)"/>
    <property type="match status" value="1"/>
</dbReference>
<reference evidence="4" key="2">
    <citation type="submission" date="2018-12" db="EMBL/GenBank/DDBJ databases">
        <title>Maribacter lutimaris sp. nov., isolated from marine sediment.</title>
        <authorList>
            <person name="Kim K.K."/>
        </authorList>
    </citation>
    <scope>NUCLEOTIDE SEQUENCE [LARGE SCALE GENOMIC DNA]</scope>
    <source>
        <strain evidence="4">PoM-212</strain>
    </source>
</reference>
<evidence type="ECO:0000256" key="1">
    <source>
        <dbReference type="ARBA" id="ARBA00022898"/>
    </source>
</evidence>
<dbReference type="RefSeq" id="WP_125224210.1">
    <property type="nucleotide sequence ID" value="NZ_QUSX01000006.1"/>
</dbReference>
<keyword evidence="3" id="KW-0032">Aminotransferase</keyword>
<keyword evidence="4" id="KW-1185">Reference proteome</keyword>
<feature type="domain" description="Aminotransferase class V" evidence="2">
    <location>
        <begin position="46"/>
        <end position="352"/>
    </location>
</feature>
<comment type="caution">
    <text evidence="3">The sequence shown here is derived from an EMBL/GenBank/DDBJ whole genome shotgun (WGS) entry which is preliminary data.</text>
</comment>
<dbReference type="InterPro" id="IPR015421">
    <property type="entry name" value="PyrdxlP-dep_Trfase_major"/>
</dbReference>
<proteinExistence type="predicted"/>